<dbReference type="OrthoDB" id="9785953at2"/>
<feature type="binding site" evidence="10">
    <location>
        <position position="467"/>
    </location>
    <ligand>
        <name>Mg(2+)</name>
        <dbReference type="ChEBI" id="CHEBI:18420"/>
    </ligand>
</feature>
<dbReference type="FunFam" id="3.40.50.1220:FF:000009">
    <property type="entry name" value="Pyruvate decarboxylase 1"/>
    <property type="match status" value="1"/>
</dbReference>
<dbReference type="InterPro" id="IPR047214">
    <property type="entry name" value="TPP_PDC_IPDC"/>
</dbReference>
<dbReference type="FunFam" id="3.40.50.970:FF:000019">
    <property type="entry name" value="Pyruvate decarboxylase isozyme"/>
    <property type="match status" value="1"/>
</dbReference>
<dbReference type="Pfam" id="PF00205">
    <property type="entry name" value="TPP_enzyme_M"/>
    <property type="match status" value="1"/>
</dbReference>
<dbReference type="Gene3D" id="3.40.50.970">
    <property type="match status" value="2"/>
</dbReference>
<evidence type="ECO:0000256" key="8">
    <source>
        <dbReference type="ARBA" id="ARBA00023052"/>
    </source>
</evidence>
<dbReference type="RefSeq" id="WP_126953823.1">
    <property type="nucleotide sequence ID" value="NZ_RZGR01000001.1"/>
</dbReference>
<name>A0A433JN75_9GAMM</name>
<evidence type="ECO:0000256" key="7">
    <source>
        <dbReference type="ARBA" id="ARBA00022842"/>
    </source>
</evidence>
<dbReference type="SUPFAM" id="SSF52518">
    <property type="entry name" value="Thiamin diphosphate-binding fold (THDP-binding)"/>
    <property type="match status" value="2"/>
</dbReference>
<keyword evidence="5 10" id="KW-0479">Metal-binding</keyword>
<dbReference type="InterPro" id="IPR012001">
    <property type="entry name" value="Thiamin_PyroP_enz_TPP-bd_dom"/>
</dbReference>
<feature type="domain" description="Thiamine pyrophosphate enzyme TPP-binding" evidence="13">
    <location>
        <begin position="409"/>
        <end position="532"/>
    </location>
</feature>
<feature type="binding site" evidence="10">
    <location>
        <position position="440"/>
    </location>
    <ligand>
        <name>Mg(2+)</name>
        <dbReference type="ChEBI" id="CHEBI:18420"/>
    </ligand>
</feature>
<proteinExistence type="inferred from homology"/>
<comment type="caution">
    <text evidence="15">The sequence shown here is derived from an EMBL/GenBank/DDBJ whole genome shotgun (WGS) entry which is preliminary data.</text>
</comment>
<organism evidence="15 16">
    <name type="scientific">Legionella septentrionalis</name>
    <dbReference type="NCBI Taxonomy" id="2498109"/>
    <lineage>
        <taxon>Bacteria</taxon>
        <taxon>Pseudomonadati</taxon>
        <taxon>Pseudomonadota</taxon>
        <taxon>Gammaproteobacteria</taxon>
        <taxon>Legionellales</taxon>
        <taxon>Legionellaceae</taxon>
        <taxon>Legionella</taxon>
    </lineage>
</organism>
<comment type="cofactor">
    <cofactor evidence="2">
        <name>thiamine diphosphate</name>
        <dbReference type="ChEBI" id="CHEBI:58937"/>
    </cofactor>
</comment>
<keyword evidence="8 11" id="KW-0786">Thiamine pyrophosphate</keyword>
<evidence type="ECO:0000256" key="1">
    <source>
        <dbReference type="ARBA" id="ARBA00001041"/>
    </source>
</evidence>
<dbReference type="CDD" id="cd02005">
    <property type="entry name" value="TPP_PDC_IPDC"/>
    <property type="match status" value="1"/>
</dbReference>
<dbReference type="GO" id="GO:0004737">
    <property type="term" value="F:pyruvate decarboxylase activity"/>
    <property type="evidence" value="ECO:0007669"/>
    <property type="project" value="UniProtKB-EC"/>
</dbReference>
<dbReference type="EMBL" id="RZGR01000001">
    <property type="protein sequence ID" value="RUQ91563.1"/>
    <property type="molecule type" value="Genomic_DNA"/>
</dbReference>
<dbReference type="SUPFAM" id="SSF52467">
    <property type="entry name" value="DHS-like NAD/FAD-binding domain"/>
    <property type="match status" value="1"/>
</dbReference>
<dbReference type="FunFam" id="3.40.50.970:FF:000024">
    <property type="entry name" value="Pyruvate decarboxylase isozyme"/>
    <property type="match status" value="1"/>
</dbReference>
<evidence type="ECO:0000259" key="14">
    <source>
        <dbReference type="Pfam" id="PF02776"/>
    </source>
</evidence>
<sequence>MHTIGGYLAKRLRDLAIRNCFAIPGDYNLVLLDEVIKNKDLHMIYCCNELNAGYAADGYARVHGVSALFLTFSVGGLSAMNAIAGAFAENLPVIVVSGGPNTNSIQDAEILHHTLANDDLLFVRDMYARITAHSVRIHQPKHAALQIDAAIAQAIQKKKPVYIEIACNLANYPISDPTERAFNVIKKSDSSSLQAAVRHAAEKLNQARKPLLILGSKTRACEAVAAANELSLATGYALAAMPDAKGFISEQHPNFIGIYWGPVSSPGCAEVVDSSDAYLLIGANENDYTTVGHRWGITLLKTVSISEGQVCIGQCVYTDVFMHDFLKGLQKELQFNDNSLRAYQRIAGEAPLYNEVTPDAQGSISTRYLFAQIQNILSNQFSILAETGDSWFNCMRLKLPEGCGFEIQMQYGSIGWSVGALLGMQAALADKKRVIACIGDGSFQMSAQELSTIIRYDLKPIIFLMNNAAYTIEVQIHDGPYNKLNNWHYAQLTAVFGRGHAGIKSFTVSTRSELNAAIETAVKTPHLCFIEVLLDKDDCNKHLLEWGACVARYNSRPPRV</sequence>
<evidence type="ECO:0000313" key="15">
    <source>
        <dbReference type="EMBL" id="RUQ91563.1"/>
    </source>
</evidence>
<dbReference type="Pfam" id="PF02775">
    <property type="entry name" value="TPP_enzyme_C"/>
    <property type="match status" value="1"/>
</dbReference>
<dbReference type="InterPro" id="IPR029035">
    <property type="entry name" value="DHS-like_NAD/FAD-binding_dom"/>
</dbReference>
<dbReference type="PANTHER" id="PTHR43452:SF1">
    <property type="entry name" value="PYRUVATE DECARBOXYLASE C186.09-RELATED"/>
    <property type="match status" value="1"/>
</dbReference>
<comment type="catalytic activity">
    <reaction evidence="1">
        <text>a 2-oxocarboxylate + H(+) = an aldehyde + CO2</text>
        <dbReference type="Rhea" id="RHEA:11628"/>
        <dbReference type="ChEBI" id="CHEBI:15378"/>
        <dbReference type="ChEBI" id="CHEBI:16526"/>
        <dbReference type="ChEBI" id="CHEBI:17478"/>
        <dbReference type="ChEBI" id="CHEBI:35179"/>
        <dbReference type="EC" id="4.1.1.1"/>
    </reaction>
</comment>
<evidence type="ECO:0000256" key="9">
    <source>
        <dbReference type="ARBA" id="ARBA00023239"/>
    </source>
</evidence>
<evidence type="ECO:0000256" key="10">
    <source>
        <dbReference type="PIRSR" id="PIRSR036565-2"/>
    </source>
</evidence>
<evidence type="ECO:0000259" key="12">
    <source>
        <dbReference type="Pfam" id="PF00205"/>
    </source>
</evidence>
<keyword evidence="9" id="KW-0456">Lyase</keyword>
<dbReference type="GO" id="GO:0000287">
    <property type="term" value="F:magnesium ion binding"/>
    <property type="evidence" value="ECO:0007669"/>
    <property type="project" value="InterPro"/>
</dbReference>
<gene>
    <name evidence="15" type="ORF">EKM59_00440</name>
</gene>
<dbReference type="InterPro" id="IPR012000">
    <property type="entry name" value="Thiamin_PyroP_enz_cen_dom"/>
</dbReference>
<keyword evidence="6" id="KW-0210">Decarboxylase</keyword>
<dbReference type="Proteomes" id="UP000288012">
    <property type="component" value="Unassembled WGS sequence"/>
</dbReference>
<evidence type="ECO:0000313" key="16">
    <source>
        <dbReference type="Proteomes" id="UP000288012"/>
    </source>
</evidence>
<evidence type="ECO:0000256" key="2">
    <source>
        <dbReference type="ARBA" id="ARBA00001964"/>
    </source>
</evidence>
<dbReference type="Gene3D" id="3.40.50.1220">
    <property type="entry name" value="TPP-binding domain"/>
    <property type="match status" value="1"/>
</dbReference>
<accession>A0A433JN75</accession>
<evidence type="ECO:0000256" key="4">
    <source>
        <dbReference type="ARBA" id="ARBA00013202"/>
    </source>
</evidence>
<evidence type="ECO:0000256" key="3">
    <source>
        <dbReference type="ARBA" id="ARBA00007812"/>
    </source>
</evidence>
<comment type="cofactor">
    <cofactor evidence="10">
        <name>Mg(2+)</name>
        <dbReference type="ChEBI" id="CHEBI:18420"/>
    </cofactor>
    <text evidence="10">Binds 1 Mg(2+) per subunit.</text>
</comment>
<evidence type="ECO:0000256" key="11">
    <source>
        <dbReference type="RuleBase" id="RU362132"/>
    </source>
</evidence>
<evidence type="ECO:0000256" key="6">
    <source>
        <dbReference type="ARBA" id="ARBA00022793"/>
    </source>
</evidence>
<dbReference type="Pfam" id="PF02776">
    <property type="entry name" value="TPP_enzyme_N"/>
    <property type="match status" value="1"/>
</dbReference>
<keyword evidence="16" id="KW-1185">Reference proteome</keyword>
<feature type="domain" description="Thiamine pyrophosphate enzyme N-terminal TPP-binding" evidence="14">
    <location>
        <begin position="3"/>
        <end position="113"/>
    </location>
</feature>
<dbReference type="InterPro" id="IPR012110">
    <property type="entry name" value="PDC/IPDC-like"/>
</dbReference>
<keyword evidence="15" id="KW-0670">Pyruvate</keyword>
<dbReference type="InterPro" id="IPR011766">
    <property type="entry name" value="TPP_enzyme_TPP-bd"/>
</dbReference>
<dbReference type="PANTHER" id="PTHR43452">
    <property type="entry name" value="PYRUVATE DECARBOXYLASE"/>
    <property type="match status" value="1"/>
</dbReference>
<dbReference type="EC" id="4.1.1.1" evidence="4"/>
<dbReference type="GO" id="GO:0000949">
    <property type="term" value="P:aromatic amino acid family catabolic process to alcohol via Ehrlich pathway"/>
    <property type="evidence" value="ECO:0007669"/>
    <property type="project" value="TreeGrafter"/>
</dbReference>
<evidence type="ECO:0000259" key="13">
    <source>
        <dbReference type="Pfam" id="PF02775"/>
    </source>
</evidence>
<protein>
    <recommendedName>
        <fullName evidence="4">pyruvate decarboxylase</fullName>
        <ecNumber evidence="4">4.1.1.1</ecNumber>
    </recommendedName>
</protein>
<dbReference type="AlphaFoldDB" id="A0A433JN75"/>
<feature type="domain" description="Thiamine pyrophosphate enzyme central" evidence="12">
    <location>
        <begin position="197"/>
        <end position="296"/>
    </location>
</feature>
<dbReference type="CDD" id="cd07038">
    <property type="entry name" value="TPP_PYR_PDC_IPDC_like"/>
    <property type="match status" value="1"/>
</dbReference>
<keyword evidence="7 10" id="KW-0460">Magnesium</keyword>
<comment type="similarity">
    <text evidence="3 11">Belongs to the TPP enzyme family.</text>
</comment>
<dbReference type="InterPro" id="IPR029061">
    <property type="entry name" value="THDP-binding"/>
</dbReference>
<dbReference type="InterPro" id="IPR047213">
    <property type="entry name" value="TPP_PYR_PDC_IPDC-like"/>
</dbReference>
<evidence type="ECO:0000256" key="5">
    <source>
        <dbReference type="ARBA" id="ARBA00022723"/>
    </source>
</evidence>
<dbReference type="GO" id="GO:0005829">
    <property type="term" value="C:cytosol"/>
    <property type="evidence" value="ECO:0007669"/>
    <property type="project" value="TreeGrafter"/>
</dbReference>
<dbReference type="GO" id="GO:0030976">
    <property type="term" value="F:thiamine pyrophosphate binding"/>
    <property type="evidence" value="ECO:0007669"/>
    <property type="project" value="InterPro"/>
</dbReference>
<dbReference type="PIRSF" id="PIRSF036565">
    <property type="entry name" value="Pyruvt_ip_decrb"/>
    <property type="match status" value="1"/>
</dbReference>
<reference evidence="15 16" key="1">
    <citation type="submission" date="2018-12" db="EMBL/GenBank/DDBJ databases">
        <title>Legionella sp,whole genome shotgun sequence.</title>
        <authorList>
            <person name="Wu H."/>
        </authorList>
    </citation>
    <scope>NUCLEOTIDE SEQUENCE [LARGE SCALE GENOMIC DNA]</scope>
    <source>
        <strain evidence="16">km714</strain>
    </source>
</reference>